<accession>A0A162F481</accession>
<evidence type="ECO:0000256" key="6">
    <source>
        <dbReference type="ARBA" id="ARBA00023139"/>
    </source>
</evidence>
<keyword evidence="2" id="KW-0813">Transport</keyword>
<organism evidence="10 11">
    <name type="scientific">Alkalihalobacillus trypoxylicola</name>
    <dbReference type="NCBI Taxonomy" id="519424"/>
    <lineage>
        <taxon>Bacteria</taxon>
        <taxon>Bacillati</taxon>
        <taxon>Bacillota</taxon>
        <taxon>Bacilli</taxon>
        <taxon>Bacillales</taxon>
        <taxon>Bacillaceae</taxon>
        <taxon>Alkalihalobacillus</taxon>
    </lineage>
</organism>
<feature type="region of interest" description="Disordered" evidence="8">
    <location>
        <begin position="27"/>
        <end position="50"/>
    </location>
</feature>
<dbReference type="EMBL" id="LTAO01000001">
    <property type="protein sequence ID" value="KYG34774.1"/>
    <property type="molecule type" value="Genomic_DNA"/>
</dbReference>
<evidence type="ECO:0000256" key="5">
    <source>
        <dbReference type="ARBA" id="ARBA00023136"/>
    </source>
</evidence>
<evidence type="ECO:0000313" key="10">
    <source>
        <dbReference type="EMBL" id="KYG34774.1"/>
    </source>
</evidence>
<name>A0A162F481_9BACI</name>
<evidence type="ECO:0000256" key="2">
    <source>
        <dbReference type="ARBA" id="ARBA00022448"/>
    </source>
</evidence>
<comment type="similarity">
    <text evidence="1">Belongs to the bacterial solute-binding protein 1 family.</text>
</comment>
<evidence type="ECO:0000313" key="11">
    <source>
        <dbReference type="Proteomes" id="UP000075806"/>
    </source>
</evidence>
<feature type="chain" id="PRO_5007833858" evidence="9">
    <location>
        <begin position="22"/>
        <end position="451"/>
    </location>
</feature>
<evidence type="ECO:0000256" key="8">
    <source>
        <dbReference type="SAM" id="MobiDB-lite"/>
    </source>
</evidence>
<feature type="signal peptide" evidence="9">
    <location>
        <begin position="1"/>
        <end position="21"/>
    </location>
</feature>
<dbReference type="PROSITE" id="PS01037">
    <property type="entry name" value="SBP_BACTERIAL_1"/>
    <property type="match status" value="1"/>
</dbReference>
<dbReference type="OrthoDB" id="2060074at2"/>
<proteinExistence type="inferred from homology"/>
<dbReference type="InterPro" id="IPR006059">
    <property type="entry name" value="SBP"/>
</dbReference>
<dbReference type="Pfam" id="PF01547">
    <property type="entry name" value="SBP_bac_1"/>
    <property type="match status" value="1"/>
</dbReference>
<evidence type="ECO:0000256" key="4">
    <source>
        <dbReference type="ARBA" id="ARBA00022729"/>
    </source>
</evidence>
<keyword evidence="4 9" id="KW-0732">Signal</keyword>
<keyword evidence="11" id="KW-1185">Reference proteome</keyword>
<keyword evidence="7" id="KW-0449">Lipoprotein</keyword>
<dbReference type="STRING" id="519424.AZF04_00095"/>
<comment type="caution">
    <text evidence="10">The sequence shown here is derived from an EMBL/GenBank/DDBJ whole genome shotgun (WGS) entry which is preliminary data.</text>
</comment>
<keyword evidence="3" id="KW-1003">Cell membrane</keyword>
<dbReference type="SUPFAM" id="SSF53850">
    <property type="entry name" value="Periplasmic binding protein-like II"/>
    <property type="match status" value="1"/>
</dbReference>
<evidence type="ECO:0000256" key="7">
    <source>
        <dbReference type="ARBA" id="ARBA00023288"/>
    </source>
</evidence>
<dbReference type="Proteomes" id="UP000075806">
    <property type="component" value="Unassembled WGS sequence"/>
</dbReference>
<evidence type="ECO:0000256" key="1">
    <source>
        <dbReference type="ARBA" id="ARBA00008520"/>
    </source>
</evidence>
<dbReference type="RefSeq" id="WP_061947012.1">
    <property type="nucleotide sequence ID" value="NZ_LTAO01000001.1"/>
</dbReference>
<dbReference type="AlphaFoldDB" id="A0A162F481"/>
<evidence type="ECO:0000256" key="3">
    <source>
        <dbReference type="ARBA" id="ARBA00022475"/>
    </source>
</evidence>
<dbReference type="InterPro" id="IPR050490">
    <property type="entry name" value="Bact_solute-bd_prot1"/>
</dbReference>
<feature type="compositionally biased region" description="Acidic residues" evidence="8">
    <location>
        <begin position="38"/>
        <end position="50"/>
    </location>
</feature>
<dbReference type="GO" id="GO:0055085">
    <property type="term" value="P:transmembrane transport"/>
    <property type="evidence" value="ECO:0007669"/>
    <property type="project" value="InterPro"/>
</dbReference>
<evidence type="ECO:0000256" key="9">
    <source>
        <dbReference type="SAM" id="SignalP"/>
    </source>
</evidence>
<dbReference type="Gene3D" id="3.40.190.10">
    <property type="entry name" value="Periplasmic binding protein-like II"/>
    <property type="match status" value="2"/>
</dbReference>
<keyword evidence="5" id="KW-0472">Membrane</keyword>
<dbReference type="InterPro" id="IPR006061">
    <property type="entry name" value="SBP_1_CS"/>
</dbReference>
<dbReference type="PROSITE" id="PS51257">
    <property type="entry name" value="PROKAR_LIPOPROTEIN"/>
    <property type="match status" value="1"/>
</dbReference>
<dbReference type="PANTHER" id="PTHR43649">
    <property type="entry name" value="ARABINOSE-BINDING PROTEIN-RELATED"/>
    <property type="match status" value="1"/>
</dbReference>
<keyword evidence="6" id="KW-0564">Palmitate</keyword>
<gene>
    <name evidence="10" type="ORF">AZF04_00095</name>
</gene>
<protein>
    <submittedName>
        <fullName evidence="10">Sugar ABC transporter substrate-binding protein</fullName>
    </submittedName>
</protein>
<reference evidence="10" key="1">
    <citation type="submission" date="2016-02" db="EMBL/GenBank/DDBJ databases">
        <title>Genome sequence of Bacillus trypoxylicola KCTC 13244(T).</title>
        <authorList>
            <person name="Jeong H."/>
            <person name="Park S.-H."/>
            <person name="Choi S.-K."/>
        </authorList>
    </citation>
    <scope>NUCLEOTIDE SEQUENCE [LARGE SCALE GENOMIC DNA]</scope>
    <source>
        <strain evidence="10">KCTC 13244</strain>
    </source>
</reference>
<sequence length="451" mass="50752">MKGRKWLYLICLSAFVWMVAACSGGNDETTGDQSIEGEPSEGETSEAVSPEDLEGDLTILIHRTDIVDTVFEGYKEAFQERHPNVEISFEAITDYQGQVNIRMNTTDYGDVLMLPDNILPRDFPTFFEPLGNTDELLDKYLFADIASFERVTYGIPITINANGIVYNKDIFEEAGVTEIPSTHEEFIEAMKLVKENTDAIPLYTNYGDTWPLSQWEANRLSISGDPDFNNELVRTARPFEEGEPHYQLYKLMYDVVEQELTENDPLTTDWESSKQMLANGEIATMVLGSWAITQIQDMAADPSSIGYMPFPYTHDDGTIYSTVGSDFAVGINVHSDSKEAARAWIDYFVDESNYAVDEGGISPLIGEPYPETLASFDELGVEFISDNPPNEGEEGLLDDIDNQSEVGLWAENFKQRIVEAAIGNRSESYDDIMEDLNVRWQEAQEQLYQGE</sequence>
<dbReference type="PANTHER" id="PTHR43649:SF33">
    <property type="entry name" value="POLYGALACTURONAN_RHAMNOGALACTURONAN-BINDING PROTEIN YTCQ"/>
    <property type="match status" value="1"/>
</dbReference>